<gene>
    <name evidence="1" type="ORF">DSM106972_030280</name>
</gene>
<dbReference type="AlphaFoldDB" id="A0A433VL16"/>
<dbReference type="EMBL" id="RSCL01000006">
    <property type="protein sequence ID" value="RUT06771.1"/>
    <property type="molecule type" value="Genomic_DNA"/>
</dbReference>
<comment type="caution">
    <text evidence="1">The sequence shown here is derived from an EMBL/GenBank/DDBJ whole genome shotgun (WGS) entry which is preliminary data.</text>
</comment>
<sequence>MSKAKKTKKSKSDWGGYRLNAGRKATWNNEETCTIRIPKALSNEILRFARALDSGEIIEFVTESNWSEDENHDYVTDSNFNYQQSISGNFDFATESKLENVNASTVFDEIESYLNNLDNVTESNARWIPMPDFDEAIQI</sequence>
<evidence type="ECO:0000313" key="2">
    <source>
        <dbReference type="Proteomes" id="UP000271624"/>
    </source>
</evidence>
<dbReference type="OrthoDB" id="583744at2"/>
<keyword evidence="2" id="KW-1185">Reference proteome</keyword>
<name>A0A433VL16_9CYAN</name>
<dbReference type="RefSeq" id="WP_127081533.1">
    <property type="nucleotide sequence ID" value="NZ_RSCL01000006.1"/>
</dbReference>
<reference evidence="1" key="1">
    <citation type="submission" date="2018-12" db="EMBL/GenBank/DDBJ databases">
        <authorList>
            <person name="Will S."/>
            <person name="Neumann-Schaal M."/>
            <person name="Henke P."/>
        </authorList>
    </citation>
    <scope>NUCLEOTIDE SEQUENCE</scope>
    <source>
        <strain evidence="1">PCC 7102</strain>
    </source>
</reference>
<protein>
    <submittedName>
        <fullName evidence="1">Uncharacterized protein</fullName>
    </submittedName>
</protein>
<organism evidence="1 2">
    <name type="scientific">Dulcicalothrix desertica PCC 7102</name>
    <dbReference type="NCBI Taxonomy" id="232991"/>
    <lineage>
        <taxon>Bacteria</taxon>
        <taxon>Bacillati</taxon>
        <taxon>Cyanobacteriota</taxon>
        <taxon>Cyanophyceae</taxon>
        <taxon>Nostocales</taxon>
        <taxon>Calotrichaceae</taxon>
        <taxon>Dulcicalothrix</taxon>
    </lineage>
</organism>
<dbReference type="Proteomes" id="UP000271624">
    <property type="component" value="Unassembled WGS sequence"/>
</dbReference>
<reference evidence="1" key="2">
    <citation type="journal article" date="2019" name="Genome Biol. Evol.">
        <title>Day and night: Metabolic profiles and evolutionary relationships of six axenic non-marine cyanobacteria.</title>
        <authorList>
            <person name="Will S.E."/>
            <person name="Henke P."/>
            <person name="Boedeker C."/>
            <person name="Huang S."/>
            <person name="Brinkmann H."/>
            <person name="Rohde M."/>
            <person name="Jarek M."/>
            <person name="Friedl T."/>
            <person name="Seufert S."/>
            <person name="Schumacher M."/>
            <person name="Overmann J."/>
            <person name="Neumann-Schaal M."/>
            <person name="Petersen J."/>
        </authorList>
    </citation>
    <scope>NUCLEOTIDE SEQUENCE [LARGE SCALE GENOMIC DNA]</scope>
    <source>
        <strain evidence="1">PCC 7102</strain>
    </source>
</reference>
<proteinExistence type="predicted"/>
<evidence type="ECO:0000313" key="1">
    <source>
        <dbReference type="EMBL" id="RUT06771.1"/>
    </source>
</evidence>
<accession>A0A433VL16</accession>